<dbReference type="AlphaFoldDB" id="A0A3B0FJA0"/>
<dbReference type="PANTHER" id="PTHR33744">
    <property type="entry name" value="CARBOHYDRATE DIACID REGULATOR"/>
    <property type="match status" value="1"/>
</dbReference>
<gene>
    <name evidence="3" type="ORF">D7Z96_19650</name>
</gene>
<dbReference type="EMBL" id="RBNH01000029">
    <property type="protein sequence ID" value="RKO19959.1"/>
    <property type="molecule type" value="Genomic_DNA"/>
</dbReference>
<dbReference type="Pfam" id="PF13556">
    <property type="entry name" value="HTH_30"/>
    <property type="match status" value="1"/>
</dbReference>
<dbReference type="InterPro" id="IPR042070">
    <property type="entry name" value="PucR_C-HTH_sf"/>
</dbReference>
<dbReference type="InterPro" id="IPR025736">
    <property type="entry name" value="PucR_C-HTH_dom"/>
</dbReference>
<comment type="caution">
    <text evidence="3">The sequence shown here is derived from an EMBL/GenBank/DDBJ whole genome shotgun (WGS) entry which is preliminary data.</text>
</comment>
<evidence type="ECO:0000259" key="2">
    <source>
        <dbReference type="Pfam" id="PF13556"/>
    </source>
</evidence>
<dbReference type="Proteomes" id="UP000273159">
    <property type="component" value="Unassembled WGS sequence"/>
</dbReference>
<feature type="domain" description="PucR C-terminal helix-turn-helix" evidence="2">
    <location>
        <begin position="403"/>
        <end position="459"/>
    </location>
</feature>
<proteinExistence type="predicted"/>
<reference evidence="3 4" key="1">
    <citation type="submission" date="2018-10" db="EMBL/GenBank/DDBJ databases">
        <title>Genome-guide identification and characterization of bacteria that degrade polycyclic aromatic hydrocarbons and resist hexavalent chromium simultaneously.</title>
        <authorList>
            <person name="Feng H."/>
        </authorList>
    </citation>
    <scope>NUCLEOTIDE SEQUENCE [LARGE SCALE GENOMIC DNA]</scope>
    <source>
        <strain evidence="3 4">J015</strain>
    </source>
</reference>
<dbReference type="NCBIfam" id="NF045769">
    <property type="entry name" value="TransActPmfR"/>
    <property type="match status" value="1"/>
</dbReference>
<dbReference type="RefSeq" id="WP_120693657.1">
    <property type="nucleotide sequence ID" value="NZ_RBNH01000029.1"/>
</dbReference>
<name>A0A3B0FJA0_PSEPS</name>
<evidence type="ECO:0000313" key="3">
    <source>
        <dbReference type="EMBL" id="RKO19959.1"/>
    </source>
</evidence>
<evidence type="ECO:0000313" key="4">
    <source>
        <dbReference type="Proteomes" id="UP000273159"/>
    </source>
</evidence>
<dbReference type="Pfam" id="PF07905">
    <property type="entry name" value="PucR"/>
    <property type="match status" value="1"/>
</dbReference>
<dbReference type="Gene3D" id="1.10.10.2840">
    <property type="entry name" value="PucR C-terminal helix-turn-helix domain"/>
    <property type="match status" value="1"/>
</dbReference>
<evidence type="ECO:0000259" key="1">
    <source>
        <dbReference type="Pfam" id="PF07905"/>
    </source>
</evidence>
<protein>
    <submittedName>
        <fullName evidence="3">PucR family transcriptional regulator</fullName>
    </submittedName>
</protein>
<dbReference type="InterPro" id="IPR054821">
    <property type="entry name" value="Trans_act_PmfR"/>
</dbReference>
<feature type="domain" description="Purine catabolism PurC-like" evidence="1">
    <location>
        <begin position="11"/>
        <end position="126"/>
    </location>
</feature>
<dbReference type="InterPro" id="IPR051448">
    <property type="entry name" value="CdaR-like_regulators"/>
</dbReference>
<sequence>MEQAVLTVEDVVNTGSLNTRVLAGTAGVERKVLWAHSCEMHDPARWLGPHELLMTIGHCVPADAQGQREFVSKLDTAGLAGVVLGDHETLPPITPDMLEEADARDFPVLLTAAETPFAAIARTIAAATATTQTMQVLKLSKLYQVSTLAHTDPGQLLSSLQTLFRAGLRVIDGTTGLTILSGEAPGSVPASTRERAYPLPGDPTIKLVVSEYPGEEVGSFLVVHLLQVVDVGSSRPLRTIRRRMERAARVLGLVLEGKIPPEADTVLNADDIRAGYQVAAVPLADGDRVARAVAIRNLPLLAGPDRNAFLILFPAAHRHDLRALLKQLSVRAGSSSSFTDLRDSKFAASEAAKVLDAGGPSHEWSDFEGVPISFLTRSRQETHAIVRQVLGPLAGTDKKHAMLRETLFTFVANDRQWQKTASDLGIHRQSLAYRLARVRDITGRDVSTSGGLAAFWLAHQAWPAYLDSGRSPDIGAAP</sequence>
<organism evidence="3 4">
    <name type="scientific">Pseudarthrobacter phenanthrenivorans</name>
    <name type="common">Arthrobacter phenanthrenivorans</name>
    <dbReference type="NCBI Taxonomy" id="361575"/>
    <lineage>
        <taxon>Bacteria</taxon>
        <taxon>Bacillati</taxon>
        <taxon>Actinomycetota</taxon>
        <taxon>Actinomycetes</taxon>
        <taxon>Micrococcales</taxon>
        <taxon>Micrococcaceae</taxon>
        <taxon>Pseudarthrobacter</taxon>
    </lineage>
</organism>
<dbReference type="InterPro" id="IPR012914">
    <property type="entry name" value="PucR_dom"/>
</dbReference>
<reference evidence="4" key="2">
    <citation type="submission" date="2018-10" db="EMBL/GenBank/DDBJ databases">
        <authorList>
            <person name="Wang Y."/>
            <person name="Wang J."/>
            <person name="Yang X."/>
            <person name="Wang Z."/>
            <person name="Huang Y."/>
        </authorList>
    </citation>
    <scope>NUCLEOTIDE SEQUENCE [LARGE SCALE GENOMIC DNA]</scope>
    <source>
        <strain evidence="4">J015</strain>
    </source>
</reference>
<accession>A0A3B0FJA0</accession>